<comment type="subcellular location">
    <subcellularLocation>
        <location evidence="1">Membrane</location>
        <topology evidence="1">Multi-pass membrane protein</topology>
    </subcellularLocation>
</comment>
<feature type="transmembrane region" description="Helical" evidence="6">
    <location>
        <begin position="59"/>
        <end position="82"/>
    </location>
</feature>
<evidence type="ECO:0000313" key="7">
    <source>
        <dbReference type="EMBL" id="KAK4426604.1"/>
    </source>
</evidence>
<evidence type="ECO:0000256" key="2">
    <source>
        <dbReference type="ARBA" id="ARBA00010199"/>
    </source>
</evidence>
<comment type="caution">
    <text evidence="7">The sequence shown here is derived from an EMBL/GenBank/DDBJ whole genome shotgun (WGS) entry which is preliminary data.</text>
</comment>
<dbReference type="AlphaFoldDB" id="A0AAE2CLS0"/>
<evidence type="ECO:0000256" key="1">
    <source>
        <dbReference type="ARBA" id="ARBA00004141"/>
    </source>
</evidence>
<feature type="transmembrane region" description="Helical" evidence="6">
    <location>
        <begin position="411"/>
        <end position="432"/>
    </location>
</feature>
<feature type="transmembrane region" description="Helical" evidence="6">
    <location>
        <begin position="130"/>
        <end position="152"/>
    </location>
</feature>
<protein>
    <recommendedName>
        <fullName evidence="6">Protein DETOXIFICATION</fullName>
    </recommendedName>
    <alternativeName>
        <fullName evidence="6">Multidrug and toxic compound extrusion protein</fullName>
    </alternativeName>
</protein>
<keyword evidence="8" id="KW-1185">Reference proteome</keyword>
<evidence type="ECO:0000256" key="6">
    <source>
        <dbReference type="RuleBase" id="RU004914"/>
    </source>
</evidence>
<feature type="transmembrane region" description="Helical" evidence="6">
    <location>
        <begin position="201"/>
        <end position="223"/>
    </location>
</feature>
<keyword evidence="5 6" id="KW-0472">Membrane</keyword>
<name>A0AAE2CLS0_9LAMI</name>
<evidence type="ECO:0000256" key="5">
    <source>
        <dbReference type="ARBA" id="ARBA00023136"/>
    </source>
</evidence>
<keyword evidence="4 6" id="KW-1133">Transmembrane helix</keyword>
<accession>A0AAE2CLS0</accession>
<reference evidence="7" key="1">
    <citation type="submission" date="2020-06" db="EMBL/GenBank/DDBJ databases">
        <authorList>
            <person name="Li T."/>
            <person name="Hu X."/>
            <person name="Zhang T."/>
            <person name="Song X."/>
            <person name="Zhang H."/>
            <person name="Dai N."/>
            <person name="Sheng W."/>
            <person name="Hou X."/>
            <person name="Wei L."/>
        </authorList>
    </citation>
    <scope>NUCLEOTIDE SEQUENCE</scope>
    <source>
        <strain evidence="7">3651</strain>
        <tissue evidence="7">Leaf</tissue>
    </source>
</reference>
<dbReference type="PANTHER" id="PTHR11206">
    <property type="entry name" value="MULTIDRUG RESISTANCE PROTEIN"/>
    <property type="match status" value="1"/>
</dbReference>
<organism evidence="7 8">
    <name type="scientific">Sesamum alatum</name>
    <dbReference type="NCBI Taxonomy" id="300844"/>
    <lineage>
        <taxon>Eukaryota</taxon>
        <taxon>Viridiplantae</taxon>
        <taxon>Streptophyta</taxon>
        <taxon>Embryophyta</taxon>
        <taxon>Tracheophyta</taxon>
        <taxon>Spermatophyta</taxon>
        <taxon>Magnoliopsida</taxon>
        <taxon>eudicotyledons</taxon>
        <taxon>Gunneridae</taxon>
        <taxon>Pentapetalae</taxon>
        <taxon>asterids</taxon>
        <taxon>lamiids</taxon>
        <taxon>Lamiales</taxon>
        <taxon>Pedaliaceae</taxon>
        <taxon>Sesamum</taxon>
    </lineage>
</organism>
<dbReference type="GO" id="GO:0015297">
    <property type="term" value="F:antiporter activity"/>
    <property type="evidence" value="ECO:0007669"/>
    <property type="project" value="InterPro"/>
</dbReference>
<feature type="transmembrane region" description="Helical" evidence="6">
    <location>
        <begin position="235"/>
        <end position="255"/>
    </location>
</feature>
<comment type="similarity">
    <text evidence="2 6">Belongs to the multi antimicrobial extrusion (MATE) (TC 2.A.66.1) family.</text>
</comment>
<sequence>MESPDQLPAGTLRQSWLLLLPGRAYFSKHKYRSLGETNQSNQVVSKQEFARELKRVNRIAWPMLVVTVSNSLSRLLPIFMLGHLNKLSLSSASIAISFCNVTGFSVLFGMAGALETLCGQAYGAEQYTQVGTFTYGAILGLFMICIPVSVLWMNTGKLLVFLGQDPLVSKEAGILAAWLVPALFPYAILQSLIRYLQSQSLILPMLLSSPASLLINLVLGWTFVFKLNLGNAGAALSVGLSIWLNVFLLGVYVKYSSACKKTHAPFSKEVFFSLRQFFQFAVPSAMMVCLEWWSFEMVIFCSGLLPNPQLEMSVLSICTRISNELGAGNPQAARLILCTVLILAVGEFILAATTILICRRVLGYAFSEDKNVVVYIQEMTPFLCLSITVDGLQAILSGVARGSGWQRIGTYVNLGAYYLVGIPVALLMGFALHLKGKGLWIGTIVGTAVQSFLLSIVTSLTDWEKQVLDQSLFNIETVAVVL</sequence>
<feature type="transmembrane region" description="Helical" evidence="6">
    <location>
        <begin position="94"/>
        <end position="118"/>
    </location>
</feature>
<feature type="transmembrane region" description="Helical" evidence="6">
    <location>
        <begin position="332"/>
        <end position="358"/>
    </location>
</feature>
<dbReference type="Pfam" id="PF01554">
    <property type="entry name" value="MatE"/>
    <property type="match status" value="2"/>
</dbReference>
<dbReference type="CDD" id="cd13132">
    <property type="entry name" value="MATE_eukaryotic"/>
    <property type="match status" value="1"/>
</dbReference>
<feature type="transmembrane region" description="Helical" evidence="6">
    <location>
        <begin position="172"/>
        <end position="189"/>
    </location>
</feature>
<keyword evidence="3 6" id="KW-0812">Transmembrane</keyword>
<dbReference type="GO" id="GO:0042910">
    <property type="term" value="F:xenobiotic transmembrane transporter activity"/>
    <property type="evidence" value="ECO:0007669"/>
    <property type="project" value="InterPro"/>
</dbReference>
<evidence type="ECO:0000313" key="8">
    <source>
        <dbReference type="Proteomes" id="UP001293254"/>
    </source>
</evidence>
<reference evidence="7" key="2">
    <citation type="journal article" date="2024" name="Plant">
        <title>Genomic evolution and insights into agronomic trait innovations of Sesamum species.</title>
        <authorList>
            <person name="Miao H."/>
            <person name="Wang L."/>
            <person name="Qu L."/>
            <person name="Liu H."/>
            <person name="Sun Y."/>
            <person name="Le M."/>
            <person name="Wang Q."/>
            <person name="Wei S."/>
            <person name="Zheng Y."/>
            <person name="Lin W."/>
            <person name="Duan Y."/>
            <person name="Cao H."/>
            <person name="Xiong S."/>
            <person name="Wang X."/>
            <person name="Wei L."/>
            <person name="Li C."/>
            <person name="Ma Q."/>
            <person name="Ju M."/>
            <person name="Zhao R."/>
            <person name="Li G."/>
            <person name="Mu C."/>
            <person name="Tian Q."/>
            <person name="Mei H."/>
            <person name="Zhang T."/>
            <person name="Gao T."/>
            <person name="Zhang H."/>
        </authorList>
    </citation>
    <scope>NUCLEOTIDE SEQUENCE</scope>
    <source>
        <strain evidence="7">3651</strain>
    </source>
</reference>
<dbReference type="GO" id="GO:0016020">
    <property type="term" value="C:membrane"/>
    <property type="evidence" value="ECO:0007669"/>
    <property type="project" value="UniProtKB-SubCell"/>
</dbReference>
<feature type="transmembrane region" description="Helical" evidence="6">
    <location>
        <begin position="379"/>
        <end position="399"/>
    </location>
</feature>
<dbReference type="NCBIfam" id="TIGR00797">
    <property type="entry name" value="matE"/>
    <property type="match status" value="1"/>
</dbReference>
<dbReference type="InterPro" id="IPR045069">
    <property type="entry name" value="MATE_euk"/>
</dbReference>
<dbReference type="Proteomes" id="UP001293254">
    <property type="component" value="Unassembled WGS sequence"/>
</dbReference>
<dbReference type="InterPro" id="IPR002528">
    <property type="entry name" value="MATE_fam"/>
</dbReference>
<dbReference type="GO" id="GO:1990961">
    <property type="term" value="P:xenobiotic detoxification by transmembrane export across the plasma membrane"/>
    <property type="evidence" value="ECO:0007669"/>
    <property type="project" value="InterPro"/>
</dbReference>
<evidence type="ECO:0000256" key="3">
    <source>
        <dbReference type="ARBA" id="ARBA00022692"/>
    </source>
</evidence>
<evidence type="ECO:0000256" key="4">
    <source>
        <dbReference type="ARBA" id="ARBA00022989"/>
    </source>
</evidence>
<gene>
    <name evidence="7" type="ORF">Salat_1429000</name>
</gene>
<dbReference type="EMBL" id="JACGWO010000005">
    <property type="protein sequence ID" value="KAK4426604.1"/>
    <property type="molecule type" value="Genomic_DNA"/>
</dbReference>
<proteinExistence type="inferred from homology"/>
<feature type="transmembrane region" description="Helical" evidence="6">
    <location>
        <begin position="439"/>
        <end position="460"/>
    </location>
</feature>